<evidence type="ECO:0000313" key="4">
    <source>
        <dbReference type="Proteomes" id="UP001332243"/>
    </source>
</evidence>
<dbReference type="RefSeq" id="WP_331212154.1">
    <property type="nucleotide sequence ID" value="NZ_JAZGQK010000001.1"/>
</dbReference>
<accession>A0ABU7RKQ3</accession>
<gene>
    <name evidence="3" type="ORF">V1633_00935</name>
</gene>
<evidence type="ECO:0000256" key="2">
    <source>
        <dbReference type="SAM" id="Phobius"/>
    </source>
</evidence>
<evidence type="ECO:0000256" key="1">
    <source>
        <dbReference type="SAM" id="MobiDB-lite"/>
    </source>
</evidence>
<dbReference type="EMBL" id="JAZGQK010000001">
    <property type="protein sequence ID" value="MEE6257053.1"/>
    <property type="molecule type" value="Genomic_DNA"/>
</dbReference>
<dbReference type="Proteomes" id="UP001332243">
    <property type="component" value="Unassembled WGS sequence"/>
</dbReference>
<name>A0ABU7RKQ3_9ACTN</name>
<comment type="caution">
    <text evidence="3">The sequence shown here is derived from an EMBL/GenBank/DDBJ whole genome shotgun (WGS) entry which is preliminary data.</text>
</comment>
<feature type="transmembrane region" description="Helical" evidence="2">
    <location>
        <begin position="46"/>
        <end position="65"/>
    </location>
</feature>
<keyword evidence="4" id="KW-1185">Reference proteome</keyword>
<keyword evidence="2" id="KW-0472">Membrane</keyword>
<reference evidence="3 4" key="1">
    <citation type="submission" date="2024-01" db="EMBL/GenBank/DDBJ databases">
        <title>Genome insights into Plantactinospora sonchi sp. nov.</title>
        <authorList>
            <person name="Wang L."/>
        </authorList>
    </citation>
    <scope>NUCLEOTIDE SEQUENCE [LARGE SCALE GENOMIC DNA]</scope>
    <source>
        <strain evidence="3 4">NEAU-QY2</strain>
    </source>
</reference>
<protein>
    <submittedName>
        <fullName evidence="3">Uncharacterized protein</fullName>
    </submittedName>
</protein>
<feature type="transmembrane region" description="Helical" evidence="2">
    <location>
        <begin position="111"/>
        <end position="132"/>
    </location>
</feature>
<feature type="region of interest" description="Disordered" evidence="1">
    <location>
        <begin position="143"/>
        <end position="250"/>
    </location>
</feature>
<keyword evidence="2" id="KW-0812">Transmembrane</keyword>
<evidence type="ECO:0000313" key="3">
    <source>
        <dbReference type="EMBL" id="MEE6257053.1"/>
    </source>
</evidence>
<sequence>MRHLGTVIGAVVVSPLAWLLLAIGQDRSAREFTNAQNSGLAAGTDLLLLPVLTLAAAGIVLGLIATLRFSPLGAGLTGALYVATDLGALANPKLLNVIDHKLSLNGHPVDLAAPVRSGTALVLGALLLVAVVSVQRWRRWPGATGETAGSAPELVDPTPPDQDRPLGADGLGLTGANRHAAAEPQVIDARWSPAPQPADASGRADEATRTRTAGWADDAPRTGTPEWTDTGEWRTLGRHAVADPVGQPRG</sequence>
<organism evidence="3 4">
    <name type="scientific">Plantactinospora sonchi</name>
    <dbReference type="NCBI Taxonomy" id="1544735"/>
    <lineage>
        <taxon>Bacteria</taxon>
        <taxon>Bacillati</taxon>
        <taxon>Actinomycetota</taxon>
        <taxon>Actinomycetes</taxon>
        <taxon>Micromonosporales</taxon>
        <taxon>Micromonosporaceae</taxon>
        <taxon>Plantactinospora</taxon>
    </lineage>
</organism>
<proteinExistence type="predicted"/>
<keyword evidence="2" id="KW-1133">Transmembrane helix</keyword>